<gene>
    <name evidence="1" type="ORF">FMOSSE_LOCUS9189</name>
</gene>
<reference evidence="1" key="1">
    <citation type="submission" date="2021-06" db="EMBL/GenBank/DDBJ databases">
        <authorList>
            <person name="Kallberg Y."/>
            <person name="Tangrot J."/>
            <person name="Rosling A."/>
        </authorList>
    </citation>
    <scope>NUCLEOTIDE SEQUENCE</scope>
    <source>
        <strain evidence="1">87-6 pot B 2015</strain>
    </source>
</reference>
<evidence type="ECO:0000313" key="2">
    <source>
        <dbReference type="Proteomes" id="UP000789375"/>
    </source>
</evidence>
<evidence type="ECO:0000313" key="1">
    <source>
        <dbReference type="EMBL" id="CAG8605663.1"/>
    </source>
</evidence>
<accession>A0A9N9CJM5</accession>
<dbReference type="EMBL" id="CAJVPP010002609">
    <property type="protein sequence ID" value="CAG8605663.1"/>
    <property type="molecule type" value="Genomic_DNA"/>
</dbReference>
<dbReference type="Proteomes" id="UP000789375">
    <property type="component" value="Unassembled WGS sequence"/>
</dbReference>
<keyword evidence="2" id="KW-1185">Reference proteome</keyword>
<protein>
    <submittedName>
        <fullName evidence="1">1331_t:CDS:1</fullName>
    </submittedName>
</protein>
<comment type="caution">
    <text evidence="1">The sequence shown here is derived from an EMBL/GenBank/DDBJ whole genome shotgun (WGS) entry which is preliminary data.</text>
</comment>
<organism evidence="1 2">
    <name type="scientific">Funneliformis mosseae</name>
    <name type="common">Endomycorrhizal fungus</name>
    <name type="synonym">Glomus mosseae</name>
    <dbReference type="NCBI Taxonomy" id="27381"/>
    <lineage>
        <taxon>Eukaryota</taxon>
        <taxon>Fungi</taxon>
        <taxon>Fungi incertae sedis</taxon>
        <taxon>Mucoromycota</taxon>
        <taxon>Glomeromycotina</taxon>
        <taxon>Glomeromycetes</taxon>
        <taxon>Glomerales</taxon>
        <taxon>Glomeraceae</taxon>
        <taxon>Funneliformis</taxon>
    </lineage>
</organism>
<dbReference type="AlphaFoldDB" id="A0A9N9CJM5"/>
<proteinExistence type="predicted"/>
<sequence length="41" mass="4830">MTESIYQELIKLLESKSEILIQLFSENFNNLSNLHVNIYLS</sequence>
<name>A0A9N9CJM5_FUNMO</name>